<dbReference type="PANTHER" id="PTHR33751:SF9">
    <property type="entry name" value="CYTOCHROME C4"/>
    <property type="match status" value="1"/>
</dbReference>
<dbReference type="STRING" id="768671.ThimaDRAFT_0362"/>
<dbReference type="Proteomes" id="UP000005459">
    <property type="component" value="Unassembled WGS sequence"/>
</dbReference>
<dbReference type="EMBL" id="AFWV01000001">
    <property type="protein sequence ID" value="EGV20584.1"/>
    <property type="molecule type" value="Genomic_DNA"/>
</dbReference>
<dbReference type="Pfam" id="PF00034">
    <property type="entry name" value="Cytochrom_C"/>
    <property type="match status" value="2"/>
</dbReference>
<dbReference type="InterPro" id="IPR009056">
    <property type="entry name" value="Cyt_c-like_dom"/>
</dbReference>
<evidence type="ECO:0000256" key="2">
    <source>
        <dbReference type="ARBA" id="ARBA00022617"/>
    </source>
</evidence>
<name>F9U611_9GAMM</name>
<feature type="domain" description="Cytochrome c" evidence="8">
    <location>
        <begin position="132"/>
        <end position="214"/>
    </location>
</feature>
<protein>
    <submittedName>
        <fullName evidence="9">Cytochrome c class I</fullName>
    </submittedName>
</protein>
<keyword evidence="5 6" id="KW-0408">Iron</keyword>
<keyword evidence="4" id="KW-0249">Electron transport</keyword>
<sequence>MSSPFLRALAFSLAFSGTLAVTPSVFASTSDTDLEPDLDHGQRLHRQCALCHGQYSQGILGGKYPRLAGLPDYYLMKSLTDYRDGTREHAAMTVVGGLRTLSDNDLASLSAYIASIDLDAVHPLDVPTPEGADVENGEDIYKSDCKTCHGRSAEGNKRKESPKLAGQYDGYLFRQIEKFKAGKRMHANDPEDETFVDYNDQDILDIIGFVTTIDDKSDDKN</sequence>
<keyword evidence="7" id="KW-0732">Signal</keyword>
<evidence type="ECO:0000256" key="5">
    <source>
        <dbReference type="ARBA" id="ARBA00023004"/>
    </source>
</evidence>
<feature type="signal peptide" evidence="7">
    <location>
        <begin position="1"/>
        <end position="27"/>
    </location>
</feature>
<dbReference type="AlphaFoldDB" id="F9U611"/>
<dbReference type="GO" id="GO:0020037">
    <property type="term" value="F:heme binding"/>
    <property type="evidence" value="ECO:0007669"/>
    <property type="project" value="InterPro"/>
</dbReference>
<organism evidence="9 10">
    <name type="scientific">Thiocapsa marina 5811</name>
    <dbReference type="NCBI Taxonomy" id="768671"/>
    <lineage>
        <taxon>Bacteria</taxon>
        <taxon>Pseudomonadati</taxon>
        <taxon>Pseudomonadota</taxon>
        <taxon>Gammaproteobacteria</taxon>
        <taxon>Chromatiales</taxon>
        <taxon>Chromatiaceae</taxon>
        <taxon>Thiocapsa</taxon>
    </lineage>
</organism>
<accession>F9U611</accession>
<evidence type="ECO:0000256" key="1">
    <source>
        <dbReference type="ARBA" id="ARBA00022448"/>
    </source>
</evidence>
<keyword evidence="2 6" id="KW-0349">Heme</keyword>
<dbReference type="PANTHER" id="PTHR33751">
    <property type="entry name" value="CBB3-TYPE CYTOCHROME C OXIDASE SUBUNIT FIXP"/>
    <property type="match status" value="1"/>
</dbReference>
<evidence type="ECO:0000259" key="8">
    <source>
        <dbReference type="PROSITE" id="PS51007"/>
    </source>
</evidence>
<evidence type="ECO:0000256" key="6">
    <source>
        <dbReference type="PROSITE-ProRule" id="PRU00433"/>
    </source>
</evidence>
<keyword evidence="1" id="KW-0813">Transport</keyword>
<dbReference type="Gene3D" id="1.10.760.10">
    <property type="entry name" value="Cytochrome c-like domain"/>
    <property type="match status" value="2"/>
</dbReference>
<evidence type="ECO:0000256" key="3">
    <source>
        <dbReference type="ARBA" id="ARBA00022723"/>
    </source>
</evidence>
<dbReference type="SUPFAM" id="SSF46626">
    <property type="entry name" value="Cytochrome c"/>
    <property type="match status" value="2"/>
</dbReference>
<evidence type="ECO:0000256" key="7">
    <source>
        <dbReference type="SAM" id="SignalP"/>
    </source>
</evidence>
<dbReference type="GO" id="GO:0046872">
    <property type="term" value="F:metal ion binding"/>
    <property type="evidence" value="ECO:0007669"/>
    <property type="project" value="UniProtKB-KW"/>
</dbReference>
<dbReference type="eggNOG" id="COG2863">
    <property type="taxonomic scope" value="Bacteria"/>
</dbReference>
<evidence type="ECO:0000313" key="10">
    <source>
        <dbReference type="Proteomes" id="UP000005459"/>
    </source>
</evidence>
<reference evidence="9 10" key="1">
    <citation type="submission" date="2011-06" db="EMBL/GenBank/DDBJ databases">
        <title>The draft genome of Thiocapsa marina 5811.</title>
        <authorList>
            <consortium name="US DOE Joint Genome Institute (JGI-PGF)"/>
            <person name="Lucas S."/>
            <person name="Han J."/>
            <person name="Cheng J.-F."/>
            <person name="Goodwin L."/>
            <person name="Pitluck S."/>
            <person name="Peters L."/>
            <person name="Land M.L."/>
            <person name="Hauser L."/>
            <person name="Vogl K."/>
            <person name="Liu Z."/>
            <person name="Imhoff J."/>
            <person name="Thiel V."/>
            <person name="Frigaard N.-U."/>
            <person name="Bryant D."/>
            <person name="Woyke T.J."/>
        </authorList>
    </citation>
    <scope>NUCLEOTIDE SEQUENCE [LARGE SCALE GENOMIC DNA]</scope>
    <source>
        <strain evidence="9 10">5811</strain>
    </source>
</reference>
<dbReference type="OrthoDB" id="9773456at2"/>
<feature type="domain" description="Cytochrome c" evidence="8">
    <location>
        <begin position="36"/>
        <end position="117"/>
    </location>
</feature>
<keyword evidence="3 6" id="KW-0479">Metal-binding</keyword>
<dbReference type="RefSeq" id="WP_007191240.1">
    <property type="nucleotide sequence ID" value="NZ_AFWV01000001.1"/>
</dbReference>
<dbReference type="InterPro" id="IPR050597">
    <property type="entry name" value="Cytochrome_c_Oxidase_Subunit"/>
</dbReference>
<proteinExistence type="predicted"/>
<evidence type="ECO:0000256" key="4">
    <source>
        <dbReference type="ARBA" id="ARBA00022982"/>
    </source>
</evidence>
<dbReference type="PROSITE" id="PS51007">
    <property type="entry name" value="CYTC"/>
    <property type="match status" value="2"/>
</dbReference>
<feature type="chain" id="PRO_5003394251" evidence="7">
    <location>
        <begin position="28"/>
        <end position="221"/>
    </location>
</feature>
<dbReference type="InterPro" id="IPR036909">
    <property type="entry name" value="Cyt_c-like_dom_sf"/>
</dbReference>
<dbReference type="GO" id="GO:0009055">
    <property type="term" value="F:electron transfer activity"/>
    <property type="evidence" value="ECO:0007669"/>
    <property type="project" value="InterPro"/>
</dbReference>
<gene>
    <name evidence="9" type="ORF">ThimaDRAFT_0362</name>
</gene>
<keyword evidence="10" id="KW-1185">Reference proteome</keyword>
<evidence type="ECO:0000313" key="9">
    <source>
        <dbReference type="EMBL" id="EGV20584.1"/>
    </source>
</evidence>